<evidence type="ECO:0000256" key="4">
    <source>
        <dbReference type="SAM" id="MobiDB-lite"/>
    </source>
</evidence>
<feature type="compositionally biased region" description="Basic and acidic residues" evidence="4">
    <location>
        <begin position="43"/>
        <end position="65"/>
    </location>
</feature>
<dbReference type="InterPro" id="IPR050097">
    <property type="entry name" value="Ferredoxin-NADP_redctase_2"/>
</dbReference>
<evidence type="ECO:0000259" key="5">
    <source>
        <dbReference type="Pfam" id="PF07992"/>
    </source>
</evidence>
<feature type="domain" description="FAD/NAD(P)-binding" evidence="5">
    <location>
        <begin position="94"/>
        <end position="383"/>
    </location>
</feature>
<proteinExistence type="predicted"/>
<comment type="catalytic activity">
    <reaction evidence="3">
        <text>[thioredoxin]-dithiol + NADP(+) = [thioredoxin]-disulfide + NADPH + H(+)</text>
        <dbReference type="Rhea" id="RHEA:20345"/>
        <dbReference type="Rhea" id="RHEA-COMP:10698"/>
        <dbReference type="Rhea" id="RHEA-COMP:10700"/>
        <dbReference type="ChEBI" id="CHEBI:15378"/>
        <dbReference type="ChEBI" id="CHEBI:29950"/>
        <dbReference type="ChEBI" id="CHEBI:50058"/>
        <dbReference type="ChEBI" id="CHEBI:57783"/>
        <dbReference type="ChEBI" id="CHEBI:58349"/>
        <dbReference type="EC" id="1.8.1.9"/>
    </reaction>
</comment>
<evidence type="ECO:0000313" key="6">
    <source>
        <dbReference type="EMBL" id="NNH22573.1"/>
    </source>
</evidence>
<dbReference type="PRINTS" id="PR00368">
    <property type="entry name" value="FADPNR"/>
</dbReference>
<comment type="caution">
    <text evidence="6">The sequence shown here is derived from an EMBL/GenBank/DDBJ whole genome shotgun (WGS) entry which is preliminary data.</text>
</comment>
<dbReference type="Pfam" id="PF07992">
    <property type="entry name" value="Pyr_redox_2"/>
    <property type="match status" value="1"/>
</dbReference>
<evidence type="ECO:0000313" key="7">
    <source>
        <dbReference type="Proteomes" id="UP000555552"/>
    </source>
</evidence>
<keyword evidence="2" id="KW-0560">Oxidoreductase</keyword>
<dbReference type="EMBL" id="JABEMA010000051">
    <property type="protein sequence ID" value="NNH22573.1"/>
    <property type="molecule type" value="Genomic_DNA"/>
</dbReference>
<evidence type="ECO:0000256" key="2">
    <source>
        <dbReference type="ARBA" id="ARBA00023002"/>
    </source>
</evidence>
<keyword evidence="1" id="KW-0285">Flavoprotein</keyword>
<protein>
    <submittedName>
        <fullName evidence="6">NAD(P)/FAD-dependent oxidoreductase</fullName>
    </submittedName>
</protein>
<dbReference type="GO" id="GO:0004791">
    <property type="term" value="F:thioredoxin-disulfide reductase (NADPH) activity"/>
    <property type="evidence" value="ECO:0007669"/>
    <property type="project" value="UniProtKB-EC"/>
</dbReference>
<feature type="compositionally biased region" description="Low complexity" evidence="4">
    <location>
        <begin position="1"/>
        <end position="11"/>
    </location>
</feature>
<feature type="compositionally biased region" description="Polar residues" evidence="4">
    <location>
        <begin position="26"/>
        <end position="40"/>
    </location>
</feature>
<keyword evidence="7" id="KW-1185">Reference proteome</keyword>
<dbReference type="PRINTS" id="PR00469">
    <property type="entry name" value="PNDRDTASEII"/>
</dbReference>
<dbReference type="InterPro" id="IPR036188">
    <property type="entry name" value="FAD/NAD-bd_sf"/>
</dbReference>
<accession>A0A849BMJ9</accession>
<organism evidence="6 7">
    <name type="scientific">Pseudokineococcus marinus</name>
    <dbReference type="NCBI Taxonomy" id="351215"/>
    <lineage>
        <taxon>Bacteria</taxon>
        <taxon>Bacillati</taxon>
        <taxon>Actinomycetota</taxon>
        <taxon>Actinomycetes</taxon>
        <taxon>Kineosporiales</taxon>
        <taxon>Kineosporiaceae</taxon>
        <taxon>Pseudokineococcus</taxon>
    </lineage>
</organism>
<evidence type="ECO:0000256" key="3">
    <source>
        <dbReference type="ARBA" id="ARBA00048132"/>
    </source>
</evidence>
<dbReference type="Proteomes" id="UP000555552">
    <property type="component" value="Unassembled WGS sequence"/>
</dbReference>
<dbReference type="PANTHER" id="PTHR48105">
    <property type="entry name" value="THIOREDOXIN REDUCTASE 1-RELATED-RELATED"/>
    <property type="match status" value="1"/>
</dbReference>
<dbReference type="Gene3D" id="3.50.50.60">
    <property type="entry name" value="FAD/NAD(P)-binding domain"/>
    <property type="match status" value="2"/>
</dbReference>
<feature type="compositionally biased region" description="Basic residues" evidence="4">
    <location>
        <begin position="12"/>
        <end position="23"/>
    </location>
</feature>
<dbReference type="SUPFAM" id="SSF51905">
    <property type="entry name" value="FAD/NAD(P)-binding domain"/>
    <property type="match status" value="1"/>
</dbReference>
<sequence length="422" mass="43591">MPVSAARSASVRSRRWRSARRRGPTASRTGERSSSATPASCRSGKDACHPERLGARSPRRGRETAARTCGGPVSATRDVGGQPVGEHEELREQYDVVVVGGGAAGLAGALTTARALRSTLVVDAGEPRNAPADGVHNYLGREGTGPRELVALGRAEVEAYGGQVVRGTATTAERLEDGGPGAPRFRVGLEDGRSVLARRLLVTTGVEDVLPDLPGLAERWGRDLLHCPFCHGREVADRVVGVLSVNAHGPDQALMWRGWSERVVLLQHTGAAPSAEQAEKLAARGVEVVEGQVAALDVADDAIRGVRLADGRAVAVDALVTMSLAVARGGLLADLGLATAELAMGELVLGEHVPADPTGATSVPGLWVAGNVTAPMAPVLTAASAGMTAGSMITKDLVDDDTAVAVAAHRGALRLGRERVTA</sequence>
<reference evidence="6 7" key="1">
    <citation type="submission" date="2020-05" db="EMBL/GenBank/DDBJ databases">
        <title>MicrobeNet Type strains.</title>
        <authorList>
            <person name="Nicholson A.C."/>
        </authorList>
    </citation>
    <scope>NUCLEOTIDE SEQUENCE [LARGE SCALE GENOMIC DNA]</scope>
    <source>
        <strain evidence="6 7">JCM 14547</strain>
    </source>
</reference>
<feature type="region of interest" description="Disordered" evidence="4">
    <location>
        <begin position="1"/>
        <end position="84"/>
    </location>
</feature>
<dbReference type="AlphaFoldDB" id="A0A849BMJ9"/>
<gene>
    <name evidence="6" type="ORF">HLB09_05590</name>
</gene>
<dbReference type="InterPro" id="IPR023753">
    <property type="entry name" value="FAD/NAD-binding_dom"/>
</dbReference>
<name>A0A849BMJ9_9ACTN</name>
<evidence type="ECO:0000256" key="1">
    <source>
        <dbReference type="ARBA" id="ARBA00022630"/>
    </source>
</evidence>